<keyword evidence="2" id="KW-1185">Reference proteome</keyword>
<sequence>DRKNVGRKVNHIMFTFAILNNLENIYKPESHHLLLLYPGTENYDSLQVALDFLTKDLEDIKTGFYDNNSKKWTIKLYFSAD</sequence>
<evidence type="ECO:0000313" key="1">
    <source>
        <dbReference type="EMBL" id="CAG8856535.1"/>
    </source>
</evidence>
<accession>A0ABN7XNC2</accession>
<proteinExistence type="predicted"/>
<gene>
    <name evidence="1" type="ORF">GMARGA_LOCUS45356</name>
</gene>
<dbReference type="EMBL" id="CAJVQB010161098">
    <property type="protein sequence ID" value="CAG8856535.1"/>
    <property type="molecule type" value="Genomic_DNA"/>
</dbReference>
<evidence type="ECO:0000313" key="2">
    <source>
        <dbReference type="Proteomes" id="UP000789901"/>
    </source>
</evidence>
<protein>
    <submittedName>
        <fullName evidence="1">44116_t:CDS:1</fullName>
    </submittedName>
</protein>
<organism evidence="1 2">
    <name type="scientific">Gigaspora margarita</name>
    <dbReference type="NCBI Taxonomy" id="4874"/>
    <lineage>
        <taxon>Eukaryota</taxon>
        <taxon>Fungi</taxon>
        <taxon>Fungi incertae sedis</taxon>
        <taxon>Mucoromycota</taxon>
        <taxon>Glomeromycotina</taxon>
        <taxon>Glomeromycetes</taxon>
        <taxon>Diversisporales</taxon>
        <taxon>Gigasporaceae</taxon>
        <taxon>Gigaspora</taxon>
    </lineage>
</organism>
<comment type="caution">
    <text evidence="1">The sequence shown here is derived from an EMBL/GenBank/DDBJ whole genome shotgun (WGS) entry which is preliminary data.</text>
</comment>
<name>A0ABN7XNC2_GIGMA</name>
<reference evidence="1 2" key="1">
    <citation type="submission" date="2021-06" db="EMBL/GenBank/DDBJ databases">
        <authorList>
            <person name="Kallberg Y."/>
            <person name="Tangrot J."/>
            <person name="Rosling A."/>
        </authorList>
    </citation>
    <scope>NUCLEOTIDE SEQUENCE [LARGE SCALE GENOMIC DNA]</scope>
    <source>
        <strain evidence="1 2">120-4 pot B 10/14</strain>
    </source>
</reference>
<dbReference type="Proteomes" id="UP000789901">
    <property type="component" value="Unassembled WGS sequence"/>
</dbReference>
<feature type="non-terminal residue" evidence="1">
    <location>
        <position position="1"/>
    </location>
</feature>